<reference evidence="2 3" key="1">
    <citation type="submission" date="2020-03" db="EMBL/GenBank/DDBJ databases">
        <title>Whole genome shotgun sequence of Phytohabitans rumicis NBRC 108638.</title>
        <authorList>
            <person name="Komaki H."/>
            <person name="Tamura T."/>
        </authorList>
    </citation>
    <scope>NUCLEOTIDE SEQUENCE [LARGE SCALE GENOMIC DNA]</scope>
    <source>
        <strain evidence="2 3">NBRC 108638</strain>
    </source>
</reference>
<accession>A0A6V8LAH5</accession>
<feature type="region of interest" description="Disordered" evidence="1">
    <location>
        <begin position="1"/>
        <end position="35"/>
    </location>
</feature>
<evidence type="ECO:0000256" key="1">
    <source>
        <dbReference type="SAM" id="MobiDB-lite"/>
    </source>
</evidence>
<organism evidence="2 3">
    <name type="scientific">Phytohabitans rumicis</name>
    <dbReference type="NCBI Taxonomy" id="1076125"/>
    <lineage>
        <taxon>Bacteria</taxon>
        <taxon>Bacillati</taxon>
        <taxon>Actinomycetota</taxon>
        <taxon>Actinomycetes</taxon>
        <taxon>Micromonosporales</taxon>
        <taxon>Micromonosporaceae</taxon>
    </lineage>
</organism>
<dbReference type="EMBL" id="BLPG01000001">
    <property type="protein sequence ID" value="GFJ89695.1"/>
    <property type="molecule type" value="Genomic_DNA"/>
</dbReference>
<dbReference type="Proteomes" id="UP000482960">
    <property type="component" value="Unassembled WGS sequence"/>
</dbReference>
<evidence type="ECO:0000313" key="2">
    <source>
        <dbReference type="EMBL" id="GFJ89695.1"/>
    </source>
</evidence>
<name>A0A6V8LAH5_9ACTN</name>
<protein>
    <submittedName>
        <fullName evidence="2">Uncharacterized protein</fullName>
    </submittedName>
</protein>
<gene>
    <name evidence="2" type="ORF">Prum_033370</name>
</gene>
<comment type="caution">
    <text evidence="2">The sequence shown here is derived from an EMBL/GenBank/DDBJ whole genome shotgun (WGS) entry which is preliminary data.</text>
</comment>
<dbReference type="AlphaFoldDB" id="A0A6V8LAH5"/>
<keyword evidence="3" id="KW-1185">Reference proteome</keyword>
<reference evidence="2 3" key="2">
    <citation type="submission" date="2020-03" db="EMBL/GenBank/DDBJ databases">
        <authorList>
            <person name="Ichikawa N."/>
            <person name="Kimura A."/>
            <person name="Kitahashi Y."/>
            <person name="Uohara A."/>
        </authorList>
    </citation>
    <scope>NUCLEOTIDE SEQUENCE [LARGE SCALE GENOMIC DNA]</scope>
    <source>
        <strain evidence="2 3">NBRC 108638</strain>
    </source>
</reference>
<proteinExistence type="predicted"/>
<evidence type="ECO:0000313" key="3">
    <source>
        <dbReference type="Proteomes" id="UP000482960"/>
    </source>
</evidence>
<sequence>MDLVGQGGILRPDVSDITGPKIPAYPTKSSDQIDLGRSTPACGESTCPDANLMITATIGLPSEWSGNGATIGDASCAVPGSPTYPALGTPLTPDAPVGAPY</sequence>